<feature type="region of interest" description="Disordered" evidence="1">
    <location>
        <begin position="81"/>
        <end position="134"/>
    </location>
</feature>
<sequence length="356" mass="38464">MSAGGAEPVVLETGLTMPQVQDRIPELTEVFLGDEPLRRAPCSRLAASSSSRRRLRLSATAHGASTLAPAPAPLASRPAPTVALAVSSSPPTCIRTRASRARRRRQRLHRRSLLLRPPRARNCESSPALHPHPSSLAQRPACASAAMISSVLFLVTVSVVSPAHRAPRPCVLCLPSAVSHQSRAHIAEAAYHSRVRRPSGPLLVLPSAAHSLNGTDPRLNSSDLASVVNRLRTTPALCTRKLERLTNEIVYELLSALNRAADPRFLPQLPQARSTSNRFVSLGAVIPYLVLQARERRAHAVLGLLLVGSDGMYQARTGYAEGPGLLPKQYQQEAHGRSEGKAHELRSLAQWIDMSP</sequence>
<organism evidence="2 3">
    <name type="scientific">Mycena belliarum</name>
    <dbReference type="NCBI Taxonomy" id="1033014"/>
    <lineage>
        <taxon>Eukaryota</taxon>
        <taxon>Fungi</taxon>
        <taxon>Dikarya</taxon>
        <taxon>Basidiomycota</taxon>
        <taxon>Agaricomycotina</taxon>
        <taxon>Agaricomycetes</taxon>
        <taxon>Agaricomycetidae</taxon>
        <taxon>Agaricales</taxon>
        <taxon>Marasmiineae</taxon>
        <taxon>Mycenaceae</taxon>
        <taxon>Mycena</taxon>
    </lineage>
</organism>
<comment type="caution">
    <text evidence="2">The sequence shown here is derived from an EMBL/GenBank/DDBJ whole genome shotgun (WGS) entry which is preliminary data.</text>
</comment>
<reference evidence="2" key="1">
    <citation type="submission" date="2023-03" db="EMBL/GenBank/DDBJ databases">
        <title>Massive genome expansion in bonnet fungi (Mycena s.s.) driven by repeated elements and novel gene families across ecological guilds.</title>
        <authorList>
            <consortium name="Lawrence Berkeley National Laboratory"/>
            <person name="Harder C.B."/>
            <person name="Miyauchi S."/>
            <person name="Viragh M."/>
            <person name="Kuo A."/>
            <person name="Thoen E."/>
            <person name="Andreopoulos B."/>
            <person name="Lu D."/>
            <person name="Skrede I."/>
            <person name="Drula E."/>
            <person name="Henrissat B."/>
            <person name="Morin E."/>
            <person name="Kohler A."/>
            <person name="Barry K."/>
            <person name="LaButti K."/>
            <person name="Morin E."/>
            <person name="Salamov A."/>
            <person name="Lipzen A."/>
            <person name="Mereny Z."/>
            <person name="Hegedus B."/>
            <person name="Baldrian P."/>
            <person name="Stursova M."/>
            <person name="Weitz H."/>
            <person name="Taylor A."/>
            <person name="Grigoriev I.V."/>
            <person name="Nagy L.G."/>
            <person name="Martin F."/>
            <person name="Kauserud H."/>
        </authorList>
    </citation>
    <scope>NUCLEOTIDE SEQUENCE</scope>
    <source>
        <strain evidence="2">CBHHK173m</strain>
    </source>
</reference>
<evidence type="ECO:0000313" key="3">
    <source>
        <dbReference type="Proteomes" id="UP001222325"/>
    </source>
</evidence>
<dbReference type="Proteomes" id="UP001222325">
    <property type="component" value="Unassembled WGS sequence"/>
</dbReference>
<feature type="compositionally biased region" description="Basic residues" evidence="1">
    <location>
        <begin position="97"/>
        <end position="113"/>
    </location>
</feature>
<evidence type="ECO:0000256" key="1">
    <source>
        <dbReference type="SAM" id="MobiDB-lite"/>
    </source>
</evidence>
<gene>
    <name evidence="2" type="ORF">B0H15DRAFT_952533</name>
</gene>
<proteinExistence type="predicted"/>
<dbReference type="AlphaFoldDB" id="A0AAD6TYA1"/>
<protein>
    <submittedName>
        <fullName evidence="2">Uncharacterized protein</fullName>
    </submittedName>
</protein>
<evidence type="ECO:0000313" key="2">
    <source>
        <dbReference type="EMBL" id="KAJ7082448.1"/>
    </source>
</evidence>
<name>A0AAD6TYA1_9AGAR</name>
<feature type="compositionally biased region" description="Low complexity" evidence="1">
    <location>
        <begin position="125"/>
        <end position="134"/>
    </location>
</feature>
<accession>A0AAD6TYA1</accession>
<dbReference type="EMBL" id="JARJCN010000045">
    <property type="protein sequence ID" value="KAJ7082448.1"/>
    <property type="molecule type" value="Genomic_DNA"/>
</dbReference>
<keyword evidence="3" id="KW-1185">Reference proteome</keyword>